<dbReference type="PIRSF" id="PIRSF010361">
    <property type="entry name" value="UCP010361"/>
    <property type="match status" value="1"/>
</dbReference>
<evidence type="ECO:0000256" key="2">
    <source>
        <dbReference type="ARBA" id="ARBA00022475"/>
    </source>
</evidence>
<dbReference type="Pfam" id="PF09594">
    <property type="entry name" value="GT87"/>
    <property type="match status" value="1"/>
</dbReference>
<dbReference type="Proteomes" id="UP000632454">
    <property type="component" value="Unassembled WGS sequence"/>
</dbReference>
<feature type="region of interest" description="Disordered" evidence="8">
    <location>
        <begin position="1"/>
        <end position="21"/>
    </location>
</feature>
<evidence type="ECO:0000256" key="7">
    <source>
        <dbReference type="ARBA" id="ARBA00024033"/>
    </source>
</evidence>
<proteinExistence type="inferred from homology"/>
<feature type="transmembrane region" description="Helical" evidence="9">
    <location>
        <begin position="176"/>
        <end position="199"/>
    </location>
</feature>
<comment type="subcellular location">
    <subcellularLocation>
        <location evidence="1">Cell membrane</location>
        <topology evidence="1">Multi-pass membrane protein</topology>
    </subcellularLocation>
</comment>
<protein>
    <submittedName>
        <fullName evidence="10">Membrane protein</fullName>
    </submittedName>
</protein>
<evidence type="ECO:0000256" key="5">
    <source>
        <dbReference type="ARBA" id="ARBA00022989"/>
    </source>
</evidence>
<feature type="transmembrane region" description="Helical" evidence="9">
    <location>
        <begin position="211"/>
        <end position="241"/>
    </location>
</feature>
<feature type="transmembrane region" description="Helical" evidence="9">
    <location>
        <begin position="448"/>
        <end position="471"/>
    </location>
</feature>
<keyword evidence="2" id="KW-1003">Cell membrane</keyword>
<evidence type="ECO:0000256" key="6">
    <source>
        <dbReference type="ARBA" id="ARBA00023136"/>
    </source>
</evidence>
<keyword evidence="11" id="KW-1185">Reference proteome</keyword>
<evidence type="ECO:0000256" key="9">
    <source>
        <dbReference type="SAM" id="Phobius"/>
    </source>
</evidence>
<feature type="compositionally biased region" description="Basic and acidic residues" evidence="8">
    <location>
        <begin position="509"/>
        <end position="527"/>
    </location>
</feature>
<feature type="transmembrane region" description="Helical" evidence="9">
    <location>
        <begin position="52"/>
        <end position="73"/>
    </location>
</feature>
<organism evidence="10 11">
    <name type="scientific">Williamsia phyllosphaerae</name>
    <dbReference type="NCBI Taxonomy" id="885042"/>
    <lineage>
        <taxon>Bacteria</taxon>
        <taxon>Bacillati</taxon>
        <taxon>Actinomycetota</taxon>
        <taxon>Actinomycetes</taxon>
        <taxon>Mycobacteriales</taxon>
        <taxon>Nocardiaceae</taxon>
        <taxon>Williamsia</taxon>
    </lineage>
</organism>
<dbReference type="InterPro" id="IPR018584">
    <property type="entry name" value="GT87"/>
</dbReference>
<feature type="transmembrane region" description="Helical" evidence="9">
    <location>
        <begin position="347"/>
        <end position="370"/>
    </location>
</feature>
<feature type="compositionally biased region" description="Basic and acidic residues" evidence="8">
    <location>
        <begin position="12"/>
        <end position="21"/>
    </location>
</feature>
<keyword evidence="3" id="KW-0808">Transferase</keyword>
<evidence type="ECO:0000256" key="4">
    <source>
        <dbReference type="ARBA" id="ARBA00022692"/>
    </source>
</evidence>
<reference evidence="11" key="1">
    <citation type="journal article" date="2019" name="Int. J. Syst. Evol. Microbiol.">
        <title>The Global Catalogue of Microorganisms (GCM) 10K type strain sequencing project: providing services to taxonomists for standard genome sequencing and annotation.</title>
        <authorList>
            <consortium name="The Broad Institute Genomics Platform"/>
            <consortium name="The Broad Institute Genome Sequencing Center for Infectious Disease"/>
            <person name="Wu L."/>
            <person name="Ma J."/>
        </authorList>
    </citation>
    <scope>NUCLEOTIDE SEQUENCE [LARGE SCALE GENOMIC DNA]</scope>
    <source>
        <strain evidence="11">CCM 7855</strain>
    </source>
</reference>
<evidence type="ECO:0000256" key="3">
    <source>
        <dbReference type="ARBA" id="ARBA00022679"/>
    </source>
</evidence>
<keyword evidence="6 9" id="KW-0472">Membrane</keyword>
<keyword evidence="5 9" id="KW-1133">Transmembrane helix</keyword>
<name>A0ABQ1UI34_9NOCA</name>
<evidence type="ECO:0000313" key="10">
    <source>
        <dbReference type="EMBL" id="GGF17371.1"/>
    </source>
</evidence>
<dbReference type="RefSeq" id="WP_188487750.1">
    <property type="nucleotide sequence ID" value="NZ_BMCS01000001.1"/>
</dbReference>
<accession>A0ABQ1UI34</accession>
<keyword evidence="4 9" id="KW-0812">Transmembrane</keyword>
<evidence type="ECO:0000256" key="1">
    <source>
        <dbReference type="ARBA" id="ARBA00004651"/>
    </source>
</evidence>
<gene>
    <name evidence="10" type="ORF">GCM10007298_11720</name>
</gene>
<evidence type="ECO:0000313" key="11">
    <source>
        <dbReference type="Proteomes" id="UP000632454"/>
    </source>
</evidence>
<comment type="caution">
    <text evidence="10">The sequence shown here is derived from an EMBL/GenBank/DDBJ whole genome shotgun (WGS) entry which is preliminary data.</text>
</comment>
<evidence type="ECO:0000256" key="8">
    <source>
        <dbReference type="SAM" id="MobiDB-lite"/>
    </source>
</evidence>
<sequence length="527" mass="58299">MTQWDSPTRLSADLREDSDRELPTRTDVIAREASIAVGGPLGLHAVVGRSRYFTPLRVIMLLALIALALGWYGKAACLQQAPKAGTQTLELDWSQHRQYIAMCYSDTVPLYTAERLDTGALPYKSSWFQKGPDGATEQRYMEYPVVTGMYMYGAAQVAHGWQWMHEHWGVPSALDVVLFFNVVALGLALFWLVTIWATALTAGVRIWSASIAALSPLVMVHIFTNFDAIATALLALAMLAWARRNPWATGLFLGIGVATKLYPGLLLIPLLVLCLRVGKVREFTVTALVAVGTWLLVNLPFIVGTPTGWWEFFRYNADRGIDPDTWFNVVSSVSNYDWGAGADGKSALVNALSLGLFALVCVGIAFVGLHAPTRPRLAQLMFLVVAGFLVVNKVWSPQYSLWLVPLAVLAIPRTKMLIAWMVLDALVWVPRMGLYLPENVKWLPEPYFIGAVVIRGIAVVGLCALVVWEIYHPRHDVVRNTSRGGFFDDPGGGVLDNAPDTLRLRRRSRAVEPDAPEPEHREPVPQL</sequence>
<feature type="region of interest" description="Disordered" evidence="8">
    <location>
        <begin position="490"/>
        <end position="527"/>
    </location>
</feature>
<feature type="transmembrane region" description="Helical" evidence="9">
    <location>
        <begin position="247"/>
        <end position="273"/>
    </location>
</feature>
<feature type="transmembrane region" description="Helical" evidence="9">
    <location>
        <begin position="285"/>
        <end position="303"/>
    </location>
</feature>
<feature type="transmembrane region" description="Helical" evidence="9">
    <location>
        <begin position="377"/>
        <end position="396"/>
    </location>
</feature>
<comment type="similarity">
    <text evidence="7">Belongs to the glycosyltransferase 87 family.</text>
</comment>
<dbReference type="InterPro" id="IPR016570">
    <property type="entry name" value="UCP010361"/>
</dbReference>
<dbReference type="EMBL" id="BMCS01000001">
    <property type="protein sequence ID" value="GGF17371.1"/>
    <property type="molecule type" value="Genomic_DNA"/>
</dbReference>